<dbReference type="SUPFAM" id="SSF47413">
    <property type="entry name" value="lambda repressor-like DNA-binding domains"/>
    <property type="match status" value="1"/>
</dbReference>
<dbReference type="OrthoDB" id="3188736at2"/>
<dbReference type="GO" id="GO:0003677">
    <property type="term" value="F:DNA binding"/>
    <property type="evidence" value="ECO:0007669"/>
    <property type="project" value="UniProtKB-KW"/>
</dbReference>
<gene>
    <name evidence="3" type="ORF">EFL26_14515</name>
</gene>
<evidence type="ECO:0000313" key="3">
    <source>
        <dbReference type="EMBL" id="RNM14137.1"/>
    </source>
</evidence>
<organism evidence="3 4">
    <name type="scientific">Nocardioides pocheonensis</name>
    <dbReference type="NCBI Taxonomy" id="661485"/>
    <lineage>
        <taxon>Bacteria</taxon>
        <taxon>Bacillati</taxon>
        <taxon>Actinomycetota</taxon>
        <taxon>Actinomycetes</taxon>
        <taxon>Propionibacteriales</taxon>
        <taxon>Nocardioidaceae</taxon>
        <taxon>Nocardioides</taxon>
    </lineage>
</organism>
<dbReference type="InterPro" id="IPR010982">
    <property type="entry name" value="Lambda_DNA-bd_dom_sf"/>
</dbReference>
<accession>A0A3N0GNY2</accession>
<protein>
    <submittedName>
        <fullName evidence="3">XRE family transcriptional regulator</fullName>
    </submittedName>
</protein>
<dbReference type="Proteomes" id="UP000279994">
    <property type="component" value="Unassembled WGS sequence"/>
</dbReference>
<reference evidence="3 4" key="1">
    <citation type="submission" date="2018-11" db="EMBL/GenBank/DDBJ databases">
        <authorList>
            <person name="Li F."/>
        </authorList>
    </citation>
    <scope>NUCLEOTIDE SEQUENCE [LARGE SCALE GENOMIC DNA]</scope>
    <source>
        <strain evidence="3 4">Gsoil 818</strain>
    </source>
</reference>
<dbReference type="AlphaFoldDB" id="A0A3N0GNY2"/>
<dbReference type="InterPro" id="IPR001387">
    <property type="entry name" value="Cro/C1-type_HTH"/>
</dbReference>
<dbReference type="CDD" id="cd00093">
    <property type="entry name" value="HTH_XRE"/>
    <property type="match status" value="1"/>
</dbReference>
<name>A0A3N0GNY2_9ACTN</name>
<dbReference type="PANTHER" id="PTHR46797">
    <property type="entry name" value="HTH-TYPE TRANSCRIPTIONAL REGULATOR"/>
    <property type="match status" value="1"/>
</dbReference>
<proteinExistence type="predicted"/>
<evidence type="ECO:0000256" key="1">
    <source>
        <dbReference type="ARBA" id="ARBA00023125"/>
    </source>
</evidence>
<keyword evidence="1" id="KW-0238">DNA-binding</keyword>
<evidence type="ECO:0000259" key="2">
    <source>
        <dbReference type="PROSITE" id="PS50943"/>
    </source>
</evidence>
<keyword evidence="4" id="KW-1185">Reference proteome</keyword>
<evidence type="ECO:0000313" key="4">
    <source>
        <dbReference type="Proteomes" id="UP000279994"/>
    </source>
</evidence>
<feature type="domain" description="HTH cro/C1-type" evidence="2">
    <location>
        <begin position="12"/>
        <end position="66"/>
    </location>
</feature>
<dbReference type="EMBL" id="RJSF01000040">
    <property type="protein sequence ID" value="RNM14137.1"/>
    <property type="molecule type" value="Genomic_DNA"/>
</dbReference>
<dbReference type="SMART" id="SM00530">
    <property type="entry name" value="HTH_XRE"/>
    <property type="match status" value="1"/>
</dbReference>
<dbReference type="Pfam" id="PF01381">
    <property type="entry name" value="HTH_3"/>
    <property type="match status" value="1"/>
</dbReference>
<dbReference type="PANTHER" id="PTHR46797:SF1">
    <property type="entry name" value="METHYLPHOSPHONATE SYNTHASE"/>
    <property type="match status" value="1"/>
</dbReference>
<dbReference type="PROSITE" id="PS50943">
    <property type="entry name" value="HTH_CROC1"/>
    <property type="match status" value="1"/>
</dbReference>
<dbReference type="InterPro" id="IPR050807">
    <property type="entry name" value="TransReg_Diox_bact_type"/>
</dbReference>
<comment type="caution">
    <text evidence="3">The sequence shown here is derived from an EMBL/GenBank/DDBJ whole genome shotgun (WGS) entry which is preliminary data.</text>
</comment>
<dbReference type="GO" id="GO:0003700">
    <property type="term" value="F:DNA-binding transcription factor activity"/>
    <property type="evidence" value="ECO:0007669"/>
    <property type="project" value="TreeGrafter"/>
</dbReference>
<dbReference type="RefSeq" id="WP_123223544.1">
    <property type="nucleotide sequence ID" value="NZ_RJSF01000040.1"/>
</dbReference>
<dbReference type="Gene3D" id="1.10.260.40">
    <property type="entry name" value="lambda repressor-like DNA-binding domains"/>
    <property type="match status" value="1"/>
</dbReference>
<dbReference type="GO" id="GO:0005829">
    <property type="term" value="C:cytosol"/>
    <property type="evidence" value="ECO:0007669"/>
    <property type="project" value="TreeGrafter"/>
</dbReference>
<sequence length="102" mass="11218">MVLFRRQLGDVLRGERMRRGMTLRELSSEARISLGYISEIERGQKEASSELLFSLCEALEVPLSEVLREVSDTVAIEEQRVAAETAVERVPARAGAVVASAA</sequence>